<evidence type="ECO:0000256" key="1">
    <source>
        <dbReference type="SAM" id="MobiDB-lite"/>
    </source>
</evidence>
<feature type="transmembrane region" description="Helical" evidence="2">
    <location>
        <begin position="56"/>
        <end position="75"/>
    </location>
</feature>
<dbReference type="EMBL" id="FNIE01000006">
    <property type="protein sequence ID" value="SDN95712.1"/>
    <property type="molecule type" value="Genomic_DNA"/>
</dbReference>
<evidence type="ECO:0000256" key="2">
    <source>
        <dbReference type="SAM" id="Phobius"/>
    </source>
</evidence>
<evidence type="ECO:0000313" key="3">
    <source>
        <dbReference type="EMBL" id="SDN95712.1"/>
    </source>
</evidence>
<keyword evidence="2" id="KW-0472">Membrane</keyword>
<feature type="region of interest" description="Disordered" evidence="1">
    <location>
        <begin position="165"/>
        <end position="238"/>
    </location>
</feature>
<dbReference type="STRING" id="310781.SAMN05216259_106350"/>
<feature type="compositionally biased region" description="Polar residues" evidence="1">
    <location>
        <begin position="169"/>
        <end position="185"/>
    </location>
</feature>
<proteinExistence type="predicted"/>
<evidence type="ECO:0000313" key="4">
    <source>
        <dbReference type="Proteomes" id="UP000199341"/>
    </source>
</evidence>
<feature type="transmembrane region" description="Helical" evidence="2">
    <location>
        <begin position="95"/>
        <end position="114"/>
    </location>
</feature>
<name>A0A1H0FMD6_9ACTN</name>
<feature type="compositionally biased region" description="Low complexity" evidence="1">
    <location>
        <begin position="202"/>
        <end position="211"/>
    </location>
</feature>
<sequence>MLEVLAVIAIVAYVIGRQLLGESLRGKRVVVLPLVLTVVGLTRLGSSGHPVRPLDVAFLAAGALVAAAIGAGQGAMMRLEAREGGLWGRMPVRGLLLWVALVAVRLLSTLLAGAMGAHVAASSAPIVFLLGVNRLGQAAAITYRAWSAGIPFAREKDGSVFLADRLSPGTANTANPSGTSHPRPSNLSGLSGVRGRRGGLLDGLLDGVRNGTQNGPLGTSPRGRDRGTDRRRGSRRFR</sequence>
<feature type="compositionally biased region" description="Basic and acidic residues" evidence="1">
    <location>
        <begin position="222"/>
        <end position="231"/>
    </location>
</feature>
<keyword evidence="4" id="KW-1185">Reference proteome</keyword>
<keyword evidence="2" id="KW-0812">Transmembrane</keyword>
<keyword evidence="2" id="KW-1133">Transmembrane helix</keyword>
<dbReference type="OrthoDB" id="4249743at2"/>
<evidence type="ECO:0008006" key="5">
    <source>
        <dbReference type="Google" id="ProtNLM"/>
    </source>
</evidence>
<organism evidence="3 4">
    <name type="scientific">Actinacidiphila guanduensis</name>
    <dbReference type="NCBI Taxonomy" id="310781"/>
    <lineage>
        <taxon>Bacteria</taxon>
        <taxon>Bacillati</taxon>
        <taxon>Actinomycetota</taxon>
        <taxon>Actinomycetes</taxon>
        <taxon>Kitasatosporales</taxon>
        <taxon>Streptomycetaceae</taxon>
        <taxon>Actinacidiphila</taxon>
    </lineage>
</organism>
<gene>
    <name evidence="3" type="ORF">SAMN05216259_106350</name>
</gene>
<protein>
    <recommendedName>
        <fullName evidence="5">DUF1453 domain-containing protein</fullName>
    </recommendedName>
</protein>
<dbReference type="Proteomes" id="UP000199341">
    <property type="component" value="Unassembled WGS sequence"/>
</dbReference>
<accession>A0A1H0FMD6</accession>
<dbReference type="RefSeq" id="WP_093785114.1">
    <property type="nucleotide sequence ID" value="NZ_FNIE01000006.1"/>
</dbReference>
<dbReference type="AlphaFoldDB" id="A0A1H0FMD6"/>
<reference evidence="3 4" key="1">
    <citation type="submission" date="2016-10" db="EMBL/GenBank/DDBJ databases">
        <authorList>
            <person name="de Groot N.N."/>
        </authorList>
    </citation>
    <scope>NUCLEOTIDE SEQUENCE [LARGE SCALE GENOMIC DNA]</scope>
    <source>
        <strain evidence="3 4">CGMCC 4.2022</strain>
    </source>
</reference>
<feature type="transmembrane region" description="Helical" evidence="2">
    <location>
        <begin position="26"/>
        <end position="44"/>
    </location>
</feature>